<evidence type="ECO:0000313" key="3">
    <source>
        <dbReference type="Proteomes" id="UP001321749"/>
    </source>
</evidence>
<reference evidence="2" key="2">
    <citation type="submission" date="2023-06" db="EMBL/GenBank/DDBJ databases">
        <authorList>
            <consortium name="Lawrence Berkeley National Laboratory"/>
            <person name="Mondo S.J."/>
            <person name="Hensen N."/>
            <person name="Bonometti L."/>
            <person name="Westerberg I."/>
            <person name="Brannstrom I.O."/>
            <person name="Guillou S."/>
            <person name="Cros-Aarteil S."/>
            <person name="Calhoun S."/>
            <person name="Haridas S."/>
            <person name="Kuo A."/>
            <person name="Pangilinan J."/>
            <person name="Riley R."/>
            <person name="Labutti K."/>
            <person name="Andreopoulos B."/>
            <person name="Lipzen A."/>
            <person name="Chen C."/>
            <person name="Yanf M."/>
            <person name="Daum C."/>
            <person name="Ng V."/>
            <person name="Clum A."/>
            <person name="Steindorff A."/>
            <person name="Ohm R."/>
            <person name="Martin F."/>
            <person name="Silar P."/>
            <person name="Natvig D."/>
            <person name="Lalanne C."/>
            <person name="Gautier V."/>
            <person name="Ament-Velasquez S.L."/>
            <person name="Kruys A."/>
            <person name="Hutchinson M.I."/>
            <person name="Powell A.J."/>
            <person name="Barry K."/>
            <person name="Miller A.N."/>
            <person name="Grigoriev I.V."/>
            <person name="Debuchy R."/>
            <person name="Gladieux P."/>
            <person name="Thoren M.H."/>
            <person name="Johannesson H."/>
        </authorList>
    </citation>
    <scope>NUCLEOTIDE SEQUENCE</scope>
    <source>
        <strain evidence="2">PSN324</strain>
    </source>
</reference>
<evidence type="ECO:0000313" key="2">
    <source>
        <dbReference type="EMBL" id="KAK4466681.1"/>
    </source>
</evidence>
<keyword evidence="1" id="KW-0732">Signal</keyword>
<name>A0AAV9I4W2_9PEZI</name>
<feature type="chain" id="PRO_5043990059" evidence="1">
    <location>
        <begin position="21"/>
        <end position="75"/>
    </location>
</feature>
<sequence>MKFRPSVLTTALLGASTTKACMLDICTAQRAEAAPRSRPSTISGTISRAANPPYYKNLRYAKVTSGWIRFDANIG</sequence>
<comment type="caution">
    <text evidence="2">The sequence shown here is derived from an EMBL/GenBank/DDBJ whole genome shotgun (WGS) entry which is preliminary data.</text>
</comment>
<reference evidence="2" key="1">
    <citation type="journal article" date="2023" name="Mol. Phylogenet. Evol.">
        <title>Genome-scale phylogeny and comparative genomics of the fungal order Sordariales.</title>
        <authorList>
            <person name="Hensen N."/>
            <person name="Bonometti L."/>
            <person name="Westerberg I."/>
            <person name="Brannstrom I.O."/>
            <person name="Guillou S."/>
            <person name="Cros-Aarteil S."/>
            <person name="Calhoun S."/>
            <person name="Haridas S."/>
            <person name="Kuo A."/>
            <person name="Mondo S."/>
            <person name="Pangilinan J."/>
            <person name="Riley R."/>
            <person name="LaButti K."/>
            <person name="Andreopoulos B."/>
            <person name="Lipzen A."/>
            <person name="Chen C."/>
            <person name="Yan M."/>
            <person name="Daum C."/>
            <person name="Ng V."/>
            <person name="Clum A."/>
            <person name="Steindorff A."/>
            <person name="Ohm R.A."/>
            <person name="Martin F."/>
            <person name="Silar P."/>
            <person name="Natvig D.O."/>
            <person name="Lalanne C."/>
            <person name="Gautier V."/>
            <person name="Ament-Velasquez S.L."/>
            <person name="Kruys A."/>
            <person name="Hutchinson M.I."/>
            <person name="Powell A.J."/>
            <person name="Barry K."/>
            <person name="Miller A.N."/>
            <person name="Grigoriev I.V."/>
            <person name="Debuchy R."/>
            <person name="Gladieux P."/>
            <person name="Hiltunen Thoren M."/>
            <person name="Johannesson H."/>
        </authorList>
    </citation>
    <scope>NUCLEOTIDE SEQUENCE</scope>
    <source>
        <strain evidence="2">PSN324</strain>
    </source>
</reference>
<feature type="signal peptide" evidence="1">
    <location>
        <begin position="1"/>
        <end position="20"/>
    </location>
</feature>
<dbReference type="EMBL" id="MU864930">
    <property type="protein sequence ID" value="KAK4466681.1"/>
    <property type="molecule type" value="Genomic_DNA"/>
</dbReference>
<gene>
    <name evidence="2" type="ORF">QBC42DRAFT_282126</name>
</gene>
<proteinExistence type="predicted"/>
<dbReference type="AlphaFoldDB" id="A0AAV9I4W2"/>
<organism evidence="2 3">
    <name type="scientific">Cladorrhinum samala</name>
    <dbReference type="NCBI Taxonomy" id="585594"/>
    <lineage>
        <taxon>Eukaryota</taxon>
        <taxon>Fungi</taxon>
        <taxon>Dikarya</taxon>
        <taxon>Ascomycota</taxon>
        <taxon>Pezizomycotina</taxon>
        <taxon>Sordariomycetes</taxon>
        <taxon>Sordariomycetidae</taxon>
        <taxon>Sordariales</taxon>
        <taxon>Podosporaceae</taxon>
        <taxon>Cladorrhinum</taxon>
    </lineage>
</organism>
<dbReference type="Proteomes" id="UP001321749">
    <property type="component" value="Unassembled WGS sequence"/>
</dbReference>
<evidence type="ECO:0000256" key="1">
    <source>
        <dbReference type="SAM" id="SignalP"/>
    </source>
</evidence>
<keyword evidence="3" id="KW-1185">Reference proteome</keyword>
<protein>
    <submittedName>
        <fullName evidence="2">Uncharacterized protein</fullName>
    </submittedName>
</protein>
<accession>A0AAV9I4W2</accession>